<keyword evidence="2" id="KW-0732">Signal</keyword>
<dbReference type="Proteomes" id="UP000243797">
    <property type="component" value="Unassembled WGS sequence"/>
</dbReference>
<sequence>MRFTLLAGSALAVAANAAAVTSAATTSDAPTTTQGPATISNTSAAISSVITQMSSNSPKADPSSTVYVTGDAPTSGGPKATGKSSATKKITTTTKKASKKTAAPTTTKKGAKKPKTTTKATSTPAKKKVSKRADATIVDRNQPCSPQATNQALAYNPSTNYTTEAALLTAYLGDSTFAAASKAGTPPGTKWTWLWQGFYASPQANWYQTYTLHSTYNVTACANICDNINDCESFAIFYERSPALAPATACPNPTAYTQVKCTYYNEKLVVKQATNTGEWRSRFPVVIAGSNAYTKVKGT</sequence>
<feature type="region of interest" description="Disordered" evidence="1">
    <location>
        <begin position="52"/>
        <end position="134"/>
    </location>
</feature>
<accession>A0A2K1QSW4</accession>
<dbReference type="EMBL" id="NKHZ01000045">
    <property type="protein sequence ID" value="PNS18142.1"/>
    <property type="molecule type" value="Genomic_DNA"/>
</dbReference>
<evidence type="ECO:0000313" key="3">
    <source>
        <dbReference type="EMBL" id="PNS18142.1"/>
    </source>
</evidence>
<dbReference type="PANTHER" id="PTHR36578">
    <property type="entry name" value="CHROMOSOME 15, WHOLE GENOME SHOTGUN SEQUENCE"/>
    <property type="match status" value="1"/>
</dbReference>
<evidence type="ECO:0000256" key="2">
    <source>
        <dbReference type="SAM" id="SignalP"/>
    </source>
</evidence>
<evidence type="ECO:0000313" key="4">
    <source>
        <dbReference type="Proteomes" id="UP000243797"/>
    </source>
</evidence>
<keyword evidence="4" id="KW-1185">Reference proteome</keyword>
<name>A0A2K1QSW4_9PEZI</name>
<reference evidence="3 4" key="1">
    <citation type="submission" date="2017-06" db="EMBL/GenBank/DDBJ databases">
        <title>Draft genome sequence of a variant of Elsinoe murrayae.</title>
        <authorList>
            <person name="Cheng Q."/>
        </authorList>
    </citation>
    <scope>NUCLEOTIDE SEQUENCE [LARGE SCALE GENOMIC DNA]</scope>
    <source>
        <strain evidence="3 4">CQ-2017a</strain>
    </source>
</reference>
<evidence type="ECO:0000256" key="1">
    <source>
        <dbReference type="SAM" id="MobiDB-lite"/>
    </source>
</evidence>
<feature type="signal peptide" evidence="2">
    <location>
        <begin position="1"/>
        <end position="17"/>
    </location>
</feature>
<gene>
    <name evidence="3" type="ORF">CAC42_3587</name>
</gene>
<organism evidence="3 4">
    <name type="scientific">Sphaceloma murrayae</name>
    <dbReference type="NCBI Taxonomy" id="2082308"/>
    <lineage>
        <taxon>Eukaryota</taxon>
        <taxon>Fungi</taxon>
        <taxon>Dikarya</taxon>
        <taxon>Ascomycota</taxon>
        <taxon>Pezizomycotina</taxon>
        <taxon>Dothideomycetes</taxon>
        <taxon>Dothideomycetidae</taxon>
        <taxon>Myriangiales</taxon>
        <taxon>Elsinoaceae</taxon>
        <taxon>Sphaceloma</taxon>
    </lineage>
</organism>
<comment type="caution">
    <text evidence="3">The sequence shown here is derived from an EMBL/GenBank/DDBJ whole genome shotgun (WGS) entry which is preliminary data.</text>
</comment>
<feature type="compositionally biased region" description="Polar residues" evidence="1">
    <location>
        <begin position="52"/>
        <end position="67"/>
    </location>
</feature>
<protein>
    <submittedName>
        <fullName evidence="3">Uncharacterized protein</fullName>
    </submittedName>
</protein>
<dbReference type="InParanoid" id="A0A2K1QSW4"/>
<proteinExistence type="predicted"/>
<dbReference type="PANTHER" id="PTHR36578:SF1">
    <property type="entry name" value="APPLE DOMAIN-CONTAINING PROTEIN"/>
    <property type="match status" value="1"/>
</dbReference>
<feature type="chain" id="PRO_5014368103" evidence="2">
    <location>
        <begin position="18"/>
        <end position="299"/>
    </location>
</feature>
<feature type="compositionally biased region" description="Low complexity" evidence="1">
    <location>
        <begin position="78"/>
        <end position="108"/>
    </location>
</feature>
<dbReference type="AlphaFoldDB" id="A0A2K1QSW4"/>
<dbReference type="OrthoDB" id="271448at2759"/>